<reference evidence="3 4" key="1">
    <citation type="submission" date="2021-03" db="EMBL/GenBank/DDBJ databases">
        <title>Staphylococci and Mammaliicocci in bats.</title>
        <authorList>
            <person name="Fountain K."/>
        </authorList>
    </citation>
    <scope>NUCLEOTIDE SEQUENCE [LARGE SCALE GENOMIC DNA]</scope>
    <source>
        <strain evidence="3 4">18_1_E_SW</strain>
    </source>
</reference>
<keyword evidence="4" id="KW-1185">Reference proteome</keyword>
<evidence type="ECO:0000313" key="4">
    <source>
        <dbReference type="Proteomes" id="UP000664081"/>
    </source>
</evidence>
<feature type="compositionally biased region" description="Basic and acidic residues" evidence="1">
    <location>
        <begin position="63"/>
        <end position="99"/>
    </location>
</feature>
<evidence type="ECO:0000256" key="1">
    <source>
        <dbReference type="SAM" id="MobiDB-lite"/>
    </source>
</evidence>
<feature type="signal peptide" evidence="2">
    <location>
        <begin position="1"/>
        <end position="19"/>
    </location>
</feature>
<dbReference type="RefSeq" id="WP_207572976.1">
    <property type="nucleotide sequence ID" value="NZ_JAFNLQ010000025.1"/>
</dbReference>
<evidence type="ECO:0000256" key="2">
    <source>
        <dbReference type="SAM" id="SignalP"/>
    </source>
</evidence>
<protein>
    <recommendedName>
        <fullName evidence="5">Lipoprotein</fullName>
    </recommendedName>
</protein>
<evidence type="ECO:0008006" key="5">
    <source>
        <dbReference type="Google" id="ProtNLM"/>
    </source>
</evidence>
<dbReference type="EMBL" id="JAFNLT010000008">
    <property type="protein sequence ID" value="MBO1227622.1"/>
    <property type="molecule type" value="Genomic_DNA"/>
</dbReference>
<evidence type="ECO:0000313" key="3">
    <source>
        <dbReference type="EMBL" id="MBO1227622.1"/>
    </source>
</evidence>
<feature type="region of interest" description="Disordered" evidence="1">
    <location>
        <begin position="23"/>
        <end position="99"/>
    </location>
</feature>
<gene>
    <name evidence="3" type="ORF">J3T88_09940</name>
</gene>
<accession>A0ABS3L254</accession>
<dbReference type="Proteomes" id="UP000664081">
    <property type="component" value="Unassembled WGS sequence"/>
</dbReference>
<feature type="compositionally biased region" description="Basic and acidic residues" evidence="1">
    <location>
        <begin position="38"/>
        <end position="55"/>
    </location>
</feature>
<dbReference type="PROSITE" id="PS51257">
    <property type="entry name" value="PROKAR_LIPOPROTEIN"/>
    <property type="match status" value="1"/>
</dbReference>
<organism evidence="3 4">
    <name type="scientific">Staphylococcus nepalensis</name>
    <dbReference type="NCBI Taxonomy" id="214473"/>
    <lineage>
        <taxon>Bacteria</taxon>
        <taxon>Bacillati</taxon>
        <taxon>Bacillota</taxon>
        <taxon>Bacilli</taxon>
        <taxon>Bacillales</taxon>
        <taxon>Staphylococcaceae</taxon>
        <taxon>Staphylococcus</taxon>
    </lineage>
</organism>
<proteinExistence type="predicted"/>
<name>A0ABS3L254_9STAP</name>
<comment type="caution">
    <text evidence="3">The sequence shown here is derived from an EMBL/GenBank/DDBJ whole genome shotgun (WGS) entry which is preliminary data.</text>
</comment>
<feature type="chain" id="PRO_5046188617" description="Lipoprotein" evidence="2">
    <location>
        <begin position="20"/>
        <end position="236"/>
    </location>
</feature>
<keyword evidence="2" id="KW-0732">Signal</keyword>
<sequence length="236" mass="27038">MKKLILPILTITLSLILVGCNSDTSEKSNNTQNDNTDNQEKTEEKNKDNATKEESENNEDSNDDKTESSREGNDKHNTNKNDNNKTDSEGKQTKNKKESYLDDYSAKEIEYARIWYQLRTYASDAKSTKHIKIIKKPKGSKVAPNYEHSAVYKEDVVQIIPLRSTEKPVTYSSNGDGTINYYKGIPAQWLQPNSGKKVDMYDVTKKAVEDNEQSFYIKPFDNKRVEEIASNIKYEN</sequence>